<proteinExistence type="inferred from homology"/>
<protein>
    <recommendedName>
        <fullName evidence="5">ADP-ribosylhydrolase ARH1</fullName>
        <ecNumber evidence="4">3.2.2.19</ecNumber>
    </recommendedName>
    <alternativeName>
        <fullName evidence="6">ADP-ribose-L-arginine cleaving enzyme</fullName>
    </alternativeName>
    <alternativeName>
        <fullName evidence="7">[Protein ADP-ribosylarginine] hydrolase</fullName>
    </alternativeName>
</protein>
<feature type="compositionally biased region" description="Polar residues" evidence="8">
    <location>
        <begin position="342"/>
        <end position="354"/>
    </location>
</feature>
<name>A0ABQ9FRE4_TEGGR</name>
<evidence type="ECO:0000256" key="1">
    <source>
        <dbReference type="ARBA" id="ARBA00010702"/>
    </source>
</evidence>
<sequence>MEWDDTHSSNKTELYRKLALHYKKSMKDMGGRAPGNTCMASLSIPVDKKKDEFHIDFNPRGGGCGAAMRAMCIGIRYHRPEDLQDLIEVSVESGRMTHHHPTGYLGSLASALFTSYALQDKPVNEWGKGLMDTLEKAKDYIRKSKEFVDENVEAWSYFEQNWNDYLVKRGIKDGTGAPKFGSPYGFKERDDFYKSVSFSGWGGSSGHDAPMIAYDALLGMQQYKDEVDYRWEDLCNRGMFHGGDSDSTGTMAACWYGAIYGYEGVPENNYKDLEYKDRLEKAGKALYNSQNKTKCKEKKLTDDSNHSNRGDNKEEEVTSAGDGDHENRGSNEQENKEKIVDDSQTGLGDQVSESTKPESKLPNSDTSYDVPNDEAKTDKSETE</sequence>
<evidence type="ECO:0000256" key="2">
    <source>
        <dbReference type="ARBA" id="ARBA00022801"/>
    </source>
</evidence>
<evidence type="ECO:0000256" key="4">
    <source>
        <dbReference type="ARBA" id="ARBA00049725"/>
    </source>
</evidence>
<dbReference type="EMBL" id="JARBDR010000214">
    <property type="protein sequence ID" value="KAJ8319247.1"/>
    <property type="molecule type" value="Genomic_DNA"/>
</dbReference>
<dbReference type="InterPro" id="IPR036705">
    <property type="entry name" value="Ribosyl_crysJ1_sf"/>
</dbReference>
<dbReference type="Proteomes" id="UP001217089">
    <property type="component" value="Unassembled WGS sequence"/>
</dbReference>
<keyword evidence="2" id="KW-0378">Hydrolase</keyword>
<dbReference type="EC" id="3.2.2.19" evidence="4"/>
<reference evidence="9 10" key="1">
    <citation type="submission" date="2022-12" db="EMBL/GenBank/DDBJ databases">
        <title>Chromosome-level genome of Tegillarca granosa.</title>
        <authorList>
            <person name="Kim J."/>
        </authorList>
    </citation>
    <scope>NUCLEOTIDE SEQUENCE [LARGE SCALE GENOMIC DNA]</scope>
    <source>
        <strain evidence="9">Teg-2019</strain>
        <tissue evidence="9">Adductor muscle</tissue>
    </source>
</reference>
<evidence type="ECO:0000313" key="10">
    <source>
        <dbReference type="Proteomes" id="UP001217089"/>
    </source>
</evidence>
<comment type="similarity">
    <text evidence="1">Belongs to the ADP-ribosylglycohydrolase family.</text>
</comment>
<evidence type="ECO:0000256" key="7">
    <source>
        <dbReference type="ARBA" id="ARBA00049810"/>
    </source>
</evidence>
<evidence type="ECO:0000256" key="5">
    <source>
        <dbReference type="ARBA" id="ARBA00049773"/>
    </source>
</evidence>
<comment type="function">
    <text evidence="3">Specifically acts as an arginine mono-ADP-ribosylhydrolase by mediating the removal of mono-ADP-ribose attached to arginine residues on proteins.</text>
</comment>
<organism evidence="9 10">
    <name type="scientific">Tegillarca granosa</name>
    <name type="common">Malaysian cockle</name>
    <name type="synonym">Anadara granosa</name>
    <dbReference type="NCBI Taxonomy" id="220873"/>
    <lineage>
        <taxon>Eukaryota</taxon>
        <taxon>Metazoa</taxon>
        <taxon>Spiralia</taxon>
        <taxon>Lophotrochozoa</taxon>
        <taxon>Mollusca</taxon>
        <taxon>Bivalvia</taxon>
        <taxon>Autobranchia</taxon>
        <taxon>Pteriomorphia</taxon>
        <taxon>Arcoida</taxon>
        <taxon>Arcoidea</taxon>
        <taxon>Arcidae</taxon>
        <taxon>Tegillarca</taxon>
    </lineage>
</organism>
<feature type="compositionally biased region" description="Basic and acidic residues" evidence="8">
    <location>
        <begin position="298"/>
        <end position="341"/>
    </location>
</feature>
<dbReference type="Pfam" id="PF03747">
    <property type="entry name" value="ADP_ribosyl_GH"/>
    <property type="match status" value="1"/>
</dbReference>
<accession>A0ABQ9FRE4</accession>
<dbReference type="SUPFAM" id="SSF101478">
    <property type="entry name" value="ADP-ribosylglycohydrolase"/>
    <property type="match status" value="1"/>
</dbReference>
<feature type="compositionally biased region" description="Basic and acidic residues" evidence="8">
    <location>
        <begin position="373"/>
        <end position="383"/>
    </location>
</feature>
<evidence type="ECO:0000256" key="8">
    <source>
        <dbReference type="SAM" id="MobiDB-lite"/>
    </source>
</evidence>
<dbReference type="InterPro" id="IPR050792">
    <property type="entry name" value="ADP-ribosylglycohydrolase"/>
</dbReference>
<dbReference type="PANTHER" id="PTHR16222:SF26">
    <property type="entry name" value="ADP-RIBOSYLHYDROLASE ARH1"/>
    <property type="match status" value="1"/>
</dbReference>
<dbReference type="InterPro" id="IPR005502">
    <property type="entry name" value="Ribosyl_crysJ1"/>
</dbReference>
<keyword evidence="10" id="KW-1185">Reference proteome</keyword>
<comment type="caution">
    <text evidence="9">The sequence shown here is derived from an EMBL/GenBank/DDBJ whole genome shotgun (WGS) entry which is preliminary data.</text>
</comment>
<dbReference type="Gene3D" id="1.10.4080.10">
    <property type="entry name" value="ADP-ribosylation/Crystallin J1"/>
    <property type="match status" value="1"/>
</dbReference>
<evidence type="ECO:0000313" key="9">
    <source>
        <dbReference type="EMBL" id="KAJ8319247.1"/>
    </source>
</evidence>
<evidence type="ECO:0000256" key="3">
    <source>
        <dbReference type="ARBA" id="ARBA00049582"/>
    </source>
</evidence>
<evidence type="ECO:0000256" key="6">
    <source>
        <dbReference type="ARBA" id="ARBA00049798"/>
    </source>
</evidence>
<dbReference type="PANTHER" id="PTHR16222">
    <property type="entry name" value="ADP-RIBOSYLGLYCOHYDROLASE"/>
    <property type="match status" value="1"/>
</dbReference>
<gene>
    <name evidence="9" type="ORF">KUTeg_004338</name>
</gene>
<feature type="region of interest" description="Disordered" evidence="8">
    <location>
        <begin position="294"/>
        <end position="383"/>
    </location>
</feature>